<name>A0A7X0X408_LISSE</name>
<dbReference type="EMBL" id="JAARRG010000013">
    <property type="protein sequence ID" value="MBC1487239.1"/>
    <property type="molecule type" value="Genomic_DNA"/>
</dbReference>
<proteinExistence type="predicted"/>
<accession>A0A7X0X408</accession>
<sequence length="100" mass="12115">MMEMLPYYKIRVICEDMKGNKKCVYTQENLSKAEAKTDIEKIARTIDKNMLNDSEVERSLIYLKKNETEIRFHNIKTKNLHCKYFIRMERYSLLELLNMK</sequence>
<evidence type="ECO:0000313" key="2">
    <source>
        <dbReference type="Proteomes" id="UP000523362"/>
    </source>
</evidence>
<protein>
    <submittedName>
        <fullName evidence="1">Uncharacterized protein</fullName>
    </submittedName>
</protein>
<dbReference type="AlphaFoldDB" id="A0A7X0X408"/>
<reference evidence="1 2" key="1">
    <citation type="submission" date="2020-03" db="EMBL/GenBank/DDBJ databases">
        <title>Soil Listeria distribution.</title>
        <authorList>
            <person name="Liao J."/>
            <person name="Wiedmann M."/>
        </authorList>
    </citation>
    <scope>NUCLEOTIDE SEQUENCE [LARGE SCALE GENOMIC DNA]</scope>
    <source>
        <strain evidence="1 2">FSL L7-1560</strain>
    </source>
</reference>
<dbReference type="Proteomes" id="UP000523362">
    <property type="component" value="Unassembled WGS sequence"/>
</dbReference>
<organism evidence="1 2">
    <name type="scientific">Listeria seeligeri</name>
    <dbReference type="NCBI Taxonomy" id="1640"/>
    <lineage>
        <taxon>Bacteria</taxon>
        <taxon>Bacillati</taxon>
        <taxon>Bacillota</taxon>
        <taxon>Bacilli</taxon>
        <taxon>Bacillales</taxon>
        <taxon>Listeriaceae</taxon>
        <taxon>Listeria</taxon>
    </lineage>
</organism>
<comment type="caution">
    <text evidence="1">The sequence shown here is derived from an EMBL/GenBank/DDBJ whole genome shotgun (WGS) entry which is preliminary data.</text>
</comment>
<dbReference type="RefSeq" id="WP_185384128.1">
    <property type="nucleotide sequence ID" value="NZ_JAARRG010000013.1"/>
</dbReference>
<gene>
    <name evidence="1" type="ORF">HB897_13470</name>
</gene>
<evidence type="ECO:0000313" key="1">
    <source>
        <dbReference type="EMBL" id="MBC1487239.1"/>
    </source>
</evidence>